<evidence type="ECO:0000256" key="5">
    <source>
        <dbReference type="ARBA" id="ARBA00022723"/>
    </source>
</evidence>
<comment type="pathway">
    <text evidence="15">Carbohydrate metabolism; D-ribose degradation; D-ribose 5-phosphate from beta-D-ribopyranose: step 2/2.</text>
</comment>
<feature type="binding site" evidence="15">
    <location>
        <position position="503"/>
    </location>
    <ligand>
        <name>ATP</name>
        <dbReference type="ChEBI" id="CHEBI:30616"/>
    </ligand>
</feature>
<feature type="active site" description="Proton acceptor" evidence="15">
    <location>
        <position position="567"/>
    </location>
</feature>
<comment type="function">
    <text evidence="15">Catalyzes the phosphorylation of ribose at O-5 in a reaction requiring ATP and magnesium. The resulting D-ribose-5-phosphate can then be used either for sythesis of nucleotides, histidine, and tryptophan, or as a component of the pentose phosphate pathway.</text>
</comment>
<comment type="caution">
    <text evidence="19">The sequence shown here is derived from an EMBL/GenBank/DDBJ whole genome shotgun (WGS) entry which is preliminary data.</text>
</comment>
<dbReference type="InterPro" id="IPR002139">
    <property type="entry name" value="Ribo/fructo_kinase"/>
</dbReference>
<evidence type="ECO:0000256" key="2">
    <source>
        <dbReference type="ARBA" id="ARBA00012035"/>
    </source>
</evidence>
<evidence type="ECO:0000256" key="1">
    <source>
        <dbReference type="ARBA" id="ARBA00005380"/>
    </source>
</evidence>
<dbReference type="SMART" id="SM00354">
    <property type="entry name" value="HTH_LACI"/>
    <property type="match status" value="1"/>
</dbReference>
<dbReference type="Gene3D" id="3.40.1190.20">
    <property type="match status" value="1"/>
</dbReference>
<dbReference type="InterPro" id="IPR000551">
    <property type="entry name" value="MerR-type_HTH_dom"/>
</dbReference>
<dbReference type="CDD" id="cd06267">
    <property type="entry name" value="PBP1_LacI_sugar_binding-like"/>
    <property type="match status" value="1"/>
</dbReference>
<dbReference type="CDD" id="cd01392">
    <property type="entry name" value="HTH_LacI"/>
    <property type="match status" value="1"/>
</dbReference>
<dbReference type="PANTHER" id="PTHR10584">
    <property type="entry name" value="SUGAR KINASE"/>
    <property type="match status" value="1"/>
</dbReference>
<reference evidence="19" key="1">
    <citation type="journal article" date="2021" name="PeerJ">
        <title>Extensive microbial diversity within the chicken gut microbiome revealed by metagenomics and culture.</title>
        <authorList>
            <person name="Gilroy R."/>
            <person name="Ravi A."/>
            <person name="Getino M."/>
            <person name="Pursley I."/>
            <person name="Horton D.L."/>
            <person name="Alikhan N.F."/>
            <person name="Baker D."/>
            <person name="Gharbi K."/>
            <person name="Hall N."/>
            <person name="Watson M."/>
            <person name="Adriaenssens E.M."/>
            <person name="Foster-Nyarko E."/>
            <person name="Jarju S."/>
            <person name="Secka A."/>
            <person name="Antonio M."/>
            <person name="Oren A."/>
            <person name="Chaudhuri R.R."/>
            <person name="La Ragione R."/>
            <person name="Hildebrand F."/>
            <person name="Pallen M.J."/>
        </authorList>
    </citation>
    <scope>NUCLEOTIDE SEQUENCE</scope>
    <source>
        <strain evidence="19">ChiGjej4B4-12881</strain>
    </source>
</reference>
<evidence type="ECO:0000256" key="10">
    <source>
        <dbReference type="ARBA" id="ARBA00022958"/>
    </source>
</evidence>
<feature type="domain" description="HTH lacI-type" evidence="16">
    <location>
        <begin position="1"/>
        <end position="56"/>
    </location>
</feature>
<dbReference type="AlphaFoldDB" id="A0A9D1W3W8"/>
<evidence type="ECO:0000256" key="7">
    <source>
        <dbReference type="ARBA" id="ARBA00022777"/>
    </source>
</evidence>
<evidence type="ECO:0000256" key="8">
    <source>
        <dbReference type="ARBA" id="ARBA00022840"/>
    </source>
</evidence>
<keyword evidence="15" id="KW-0963">Cytoplasm</keyword>
<comment type="caution">
    <text evidence="15">Lacks conserved residue(s) required for the propagation of feature annotation.</text>
</comment>
<evidence type="ECO:0000256" key="11">
    <source>
        <dbReference type="ARBA" id="ARBA00023015"/>
    </source>
</evidence>
<feature type="binding site" evidence="15">
    <location>
        <position position="591"/>
    </location>
    <ligand>
        <name>ATP</name>
        <dbReference type="ChEBI" id="CHEBI:30616"/>
    </ligand>
</feature>
<dbReference type="Proteomes" id="UP000886780">
    <property type="component" value="Unassembled WGS sequence"/>
</dbReference>
<evidence type="ECO:0000313" key="19">
    <source>
        <dbReference type="EMBL" id="HIX52021.1"/>
    </source>
</evidence>
<keyword evidence="5 15" id="KW-0479">Metal-binding</keyword>
<accession>A0A9D1W3W8</accession>
<dbReference type="SUPFAM" id="SSF47413">
    <property type="entry name" value="lambda repressor-like DNA-binding domains"/>
    <property type="match status" value="1"/>
</dbReference>
<dbReference type="GO" id="GO:0005737">
    <property type="term" value="C:cytoplasm"/>
    <property type="evidence" value="ECO:0007669"/>
    <property type="project" value="UniProtKB-SubCell"/>
</dbReference>
<dbReference type="PROSITE" id="PS00583">
    <property type="entry name" value="PFKB_KINASES_1"/>
    <property type="match status" value="1"/>
</dbReference>
<comment type="activity regulation">
    <text evidence="15">Activated by a monovalent cation that binds near, but not in, the active site. The most likely occupant of the site in vivo is potassium. Ion binding induces a conformational change that may alter substrate affinity.</text>
</comment>
<dbReference type="InterPro" id="IPR029056">
    <property type="entry name" value="Ribokinase-like"/>
</dbReference>
<evidence type="ECO:0000313" key="20">
    <source>
        <dbReference type="Proteomes" id="UP000886780"/>
    </source>
</evidence>
<dbReference type="EC" id="2.7.1.15" evidence="2 15"/>
<feature type="binding site" evidence="15">
    <location>
        <begin position="566"/>
        <end position="567"/>
    </location>
    <ligand>
        <name>ATP</name>
        <dbReference type="ChEBI" id="CHEBI:30616"/>
    </ligand>
</feature>
<dbReference type="InterPro" id="IPR010982">
    <property type="entry name" value="Lambda_DNA-bd_dom_sf"/>
</dbReference>
<evidence type="ECO:0000259" key="17">
    <source>
        <dbReference type="PROSITE" id="PS50937"/>
    </source>
</evidence>
<keyword evidence="14 15" id="KW-0119">Carbohydrate metabolism</keyword>
<evidence type="ECO:0000256" key="12">
    <source>
        <dbReference type="ARBA" id="ARBA00023125"/>
    </source>
</evidence>
<keyword evidence="4 15" id="KW-0808">Transferase</keyword>
<dbReference type="PROSITE" id="PS00356">
    <property type="entry name" value="HTH_LACI_1"/>
    <property type="match status" value="1"/>
</dbReference>
<comment type="subunit">
    <text evidence="15">Homodimer.</text>
</comment>
<dbReference type="InterPro" id="IPR011611">
    <property type="entry name" value="PfkB_dom"/>
</dbReference>
<dbReference type="SUPFAM" id="SSF53613">
    <property type="entry name" value="Ribokinase-like"/>
    <property type="match status" value="1"/>
</dbReference>
<dbReference type="Gene3D" id="1.10.260.40">
    <property type="entry name" value="lambda repressor-like DNA-binding domains"/>
    <property type="match status" value="1"/>
</dbReference>
<dbReference type="PROSITE" id="PS50937">
    <property type="entry name" value="HTH_MERR_2"/>
    <property type="match status" value="1"/>
</dbReference>
<dbReference type="GO" id="GO:0003677">
    <property type="term" value="F:DNA binding"/>
    <property type="evidence" value="ECO:0007669"/>
    <property type="project" value="UniProtKB-KW"/>
</dbReference>
<evidence type="ECO:0000256" key="9">
    <source>
        <dbReference type="ARBA" id="ARBA00022842"/>
    </source>
</evidence>
<dbReference type="EMBL" id="DXEU01000075">
    <property type="protein sequence ID" value="HIX52021.1"/>
    <property type="molecule type" value="Genomic_DNA"/>
</dbReference>
<sequence length="629" mass="68953">MTIKELAQLAGVSVSTVSKVMNQKDEGISAETRERILTLAREYGYSPYSSISSIPSKTPLIGVLLRSQAREVCEGIMAQAQAMGHRVIYSVSENSLKTEAQTLNILCRAKVDGILWEPVSSASLSLKNIPEKAGIPYLLFQSPWAAESECIRCDSIAVCAVETLLEHYHTSIACLLSGGEQDDMFLEGYKKCLFDHGILPKDSLVFHDLTPLLLQKISSRQVSGVICSSYLTALELYGKLTSLHYSIPRELSIIAMKDGQLQKLPFPAISCCPVPEYAFGKYLTEKLLRMGDPDWARRSFRPDIRLDSLATVSLPPHMQEERIVVVGSINIDHYLNVEQLPYSGKTVMTTDSLVFPGGKALNQAVGVSRLGHMVTLIGCVGTDGDAEIIDSAMEKYSLDTSVIKRIPGEQTGKAYIFVQKNGESIISILSGANHHLTPSDIERSHSLFKRTAYCLIQTEVPDETVLAACKTARSYGAKTILKPSARHLLDPEILKYVDILVPNLDEMNEICPRESSLERQADYFLGLGISAVIVTLGKNGCYMKTASEELCLPAENFLSIDNTGAGDAFISALASYLLYGYEMKDAIRIANLAAGFSVTRRGVAPALIDKSTLDAYIRQKYPTIQNPKG</sequence>
<gene>
    <name evidence="15" type="primary">rbsK</name>
    <name evidence="19" type="ORF">IAA28_04360</name>
</gene>
<feature type="binding site" evidence="15">
    <location>
        <position position="567"/>
    </location>
    <ligand>
        <name>substrate</name>
    </ligand>
</feature>
<keyword evidence="13" id="KW-0804">Transcription</keyword>
<dbReference type="PANTHER" id="PTHR10584:SF166">
    <property type="entry name" value="RIBOKINASE"/>
    <property type="match status" value="1"/>
</dbReference>
<dbReference type="GO" id="GO:0019303">
    <property type="term" value="P:D-ribose catabolic process"/>
    <property type="evidence" value="ECO:0007669"/>
    <property type="project" value="UniProtKB-UniRule"/>
</dbReference>
<dbReference type="Pfam" id="PF00294">
    <property type="entry name" value="PfkB"/>
    <property type="match status" value="1"/>
</dbReference>
<dbReference type="GO" id="GO:0006355">
    <property type="term" value="P:regulation of DNA-templated transcription"/>
    <property type="evidence" value="ECO:0007669"/>
    <property type="project" value="InterPro"/>
</dbReference>
<keyword evidence="9 15" id="KW-0460">Magnesium</keyword>
<feature type="domain" description="HTH merR-type" evidence="17">
    <location>
        <begin position="1"/>
        <end position="17"/>
    </location>
</feature>
<feature type="binding site" evidence="15">
    <location>
        <position position="602"/>
    </location>
    <ligand>
        <name>K(+)</name>
        <dbReference type="ChEBI" id="CHEBI:29103"/>
    </ligand>
</feature>
<proteinExistence type="inferred from homology"/>
<dbReference type="InterPro" id="IPR012318">
    <property type="entry name" value="HTH_CRP"/>
</dbReference>
<dbReference type="InterPro" id="IPR028082">
    <property type="entry name" value="Peripla_BP_I"/>
</dbReference>
<evidence type="ECO:0000256" key="13">
    <source>
        <dbReference type="ARBA" id="ARBA00023163"/>
    </source>
</evidence>
<organism evidence="19 20">
    <name type="scientific">Candidatus Lachnoclostridium stercoripullorum</name>
    <dbReference type="NCBI Taxonomy" id="2838635"/>
    <lineage>
        <taxon>Bacteria</taxon>
        <taxon>Bacillati</taxon>
        <taxon>Bacillota</taxon>
        <taxon>Clostridia</taxon>
        <taxon>Lachnospirales</taxon>
        <taxon>Lachnospiraceae</taxon>
    </lineage>
</organism>
<comment type="catalytic activity">
    <reaction evidence="15">
        <text>D-ribose + ATP = D-ribose 5-phosphate + ADP + H(+)</text>
        <dbReference type="Rhea" id="RHEA:13697"/>
        <dbReference type="ChEBI" id="CHEBI:15378"/>
        <dbReference type="ChEBI" id="CHEBI:30616"/>
        <dbReference type="ChEBI" id="CHEBI:47013"/>
        <dbReference type="ChEBI" id="CHEBI:78346"/>
        <dbReference type="ChEBI" id="CHEBI:456216"/>
        <dbReference type="EC" id="2.7.1.15"/>
    </reaction>
</comment>
<dbReference type="Gene3D" id="3.40.50.2300">
    <property type="match status" value="2"/>
</dbReference>
<keyword evidence="6 15" id="KW-0547">Nucleotide-binding</keyword>
<reference evidence="19" key="2">
    <citation type="submission" date="2021-04" db="EMBL/GenBank/DDBJ databases">
        <authorList>
            <person name="Gilroy R."/>
        </authorList>
    </citation>
    <scope>NUCLEOTIDE SEQUENCE</scope>
    <source>
        <strain evidence="19">ChiGjej4B4-12881</strain>
    </source>
</reference>
<keyword evidence="11" id="KW-0805">Transcription regulation</keyword>
<feature type="binding site" evidence="15">
    <location>
        <position position="459"/>
    </location>
    <ligand>
        <name>substrate</name>
    </ligand>
</feature>
<keyword evidence="7 15" id="KW-0418">Kinase</keyword>
<evidence type="ECO:0000259" key="18">
    <source>
        <dbReference type="PROSITE" id="PS51063"/>
    </source>
</evidence>
<dbReference type="PROSITE" id="PS50932">
    <property type="entry name" value="HTH_LACI_2"/>
    <property type="match status" value="1"/>
</dbReference>
<feature type="binding site" evidence="15">
    <location>
        <begin position="358"/>
        <end position="362"/>
    </location>
    <ligand>
        <name>substrate</name>
    </ligand>
</feature>
<keyword evidence="12 19" id="KW-0238">DNA-binding</keyword>
<dbReference type="InterPro" id="IPR002173">
    <property type="entry name" value="Carboh/pur_kinase_PfkB_CS"/>
</dbReference>
<dbReference type="GO" id="GO:0004747">
    <property type="term" value="F:ribokinase activity"/>
    <property type="evidence" value="ECO:0007669"/>
    <property type="project" value="UniProtKB-UniRule"/>
</dbReference>
<evidence type="ECO:0000256" key="6">
    <source>
        <dbReference type="ARBA" id="ARBA00022741"/>
    </source>
</evidence>
<dbReference type="CDD" id="cd01174">
    <property type="entry name" value="ribokinase"/>
    <property type="match status" value="1"/>
</dbReference>
<dbReference type="PROSITE" id="PS51063">
    <property type="entry name" value="HTH_CRP_2"/>
    <property type="match status" value="1"/>
</dbReference>
<feature type="binding site" evidence="15">
    <location>
        <begin position="535"/>
        <end position="540"/>
    </location>
    <ligand>
        <name>ATP</name>
        <dbReference type="ChEBI" id="CHEBI:30616"/>
    </ligand>
</feature>
<feature type="domain" description="HTH crp-type" evidence="18">
    <location>
        <begin position="1"/>
        <end position="42"/>
    </location>
</feature>
<comment type="similarity">
    <text evidence="1">Belongs to the carbohydrate kinase pfkB family.</text>
</comment>
<dbReference type="InterPro" id="IPR011877">
    <property type="entry name" value="Ribokinase"/>
</dbReference>
<protein>
    <recommendedName>
        <fullName evidence="3 15">Ribokinase</fullName>
        <shortName evidence="15">RK</shortName>
        <ecNumber evidence="2 15">2.7.1.15</ecNumber>
    </recommendedName>
</protein>
<feature type="binding site" evidence="15">
    <location>
        <position position="597"/>
    </location>
    <ligand>
        <name>K(+)</name>
        <dbReference type="ChEBI" id="CHEBI:29103"/>
    </ligand>
</feature>
<feature type="binding site" evidence="15">
    <location>
        <position position="563"/>
    </location>
    <ligand>
        <name>K(+)</name>
        <dbReference type="ChEBI" id="CHEBI:29103"/>
    </ligand>
</feature>
<feature type="binding site" evidence="15">
    <location>
        <position position="600"/>
    </location>
    <ligand>
        <name>K(+)</name>
        <dbReference type="ChEBI" id="CHEBI:29103"/>
    </ligand>
</feature>
<evidence type="ECO:0000256" key="3">
    <source>
        <dbReference type="ARBA" id="ARBA00016943"/>
    </source>
</evidence>
<dbReference type="InterPro" id="IPR000843">
    <property type="entry name" value="HTH_LacI"/>
</dbReference>
<dbReference type="InterPro" id="IPR046335">
    <property type="entry name" value="LacI/GalR-like_sensor"/>
</dbReference>
<dbReference type="Pfam" id="PF13377">
    <property type="entry name" value="Peripla_BP_3"/>
    <property type="match status" value="1"/>
</dbReference>
<evidence type="ECO:0000256" key="15">
    <source>
        <dbReference type="HAMAP-Rule" id="MF_01987"/>
    </source>
</evidence>
<comment type="similarity">
    <text evidence="15">Belongs to the carbohydrate kinase PfkB family. Ribokinase subfamily.</text>
</comment>
<dbReference type="Pfam" id="PF00356">
    <property type="entry name" value="LacI"/>
    <property type="match status" value="1"/>
</dbReference>
<dbReference type="PRINTS" id="PR00990">
    <property type="entry name" value="RIBOKINASE"/>
</dbReference>
<feature type="binding site" evidence="15">
    <location>
        <begin position="330"/>
        <end position="332"/>
    </location>
    <ligand>
        <name>substrate</name>
    </ligand>
</feature>
<dbReference type="GO" id="GO:0005524">
    <property type="term" value="F:ATP binding"/>
    <property type="evidence" value="ECO:0007669"/>
    <property type="project" value="UniProtKB-UniRule"/>
</dbReference>
<comment type="cofactor">
    <cofactor evidence="15">
        <name>Mg(2+)</name>
        <dbReference type="ChEBI" id="CHEBI:18420"/>
    </cofactor>
    <text evidence="15">Requires a divalent cation, most likely magnesium in vivo, as an electrophilic catalyst to aid phosphoryl group transfer. It is the chelate of the metal and the nucleotide that is the actual substrate.</text>
</comment>
<dbReference type="HAMAP" id="MF_01987">
    <property type="entry name" value="Ribokinase"/>
    <property type="match status" value="1"/>
</dbReference>
<dbReference type="GO" id="GO:0046872">
    <property type="term" value="F:metal ion binding"/>
    <property type="evidence" value="ECO:0007669"/>
    <property type="project" value="UniProtKB-KW"/>
</dbReference>
<feature type="binding site" evidence="15">
    <location>
        <position position="561"/>
    </location>
    <ligand>
        <name>K(+)</name>
        <dbReference type="ChEBI" id="CHEBI:29103"/>
    </ligand>
</feature>
<keyword evidence="10 15" id="KW-0630">Potassium</keyword>
<comment type="subcellular location">
    <subcellularLocation>
        <location evidence="15">Cytoplasm</location>
    </subcellularLocation>
</comment>
<evidence type="ECO:0000259" key="16">
    <source>
        <dbReference type="PROSITE" id="PS50932"/>
    </source>
</evidence>
<evidence type="ECO:0000256" key="4">
    <source>
        <dbReference type="ARBA" id="ARBA00022679"/>
    </source>
</evidence>
<evidence type="ECO:0000256" key="14">
    <source>
        <dbReference type="ARBA" id="ARBA00023277"/>
    </source>
</evidence>
<dbReference type="SUPFAM" id="SSF53822">
    <property type="entry name" value="Periplasmic binding protein-like I"/>
    <property type="match status" value="1"/>
</dbReference>
<name>A0A9D1W3W8_9FIRM</name>
<keyword evidence="8 15" id="KW-0067">ATP-binding</keyword>